<feature type="region of interest" description="Disordered" evidence="1">
    <location>
        <begin position="19"/>
        <end position="47"/>
    </location>
</feature>
<keyword evidence="3" id="KW-1185">Reference proteome</keyword>
<dbReference type="AlphaFoldDB" id="A0A1L7T8D9"/>
<dbReference type="Proteomes" id="UP000184255">
    <property type="component" value="Unassembled WGS sequence"/>
</dbReference>
<accession>A0A1L7T8D9</accession>
<dbReference type="VEuPathDB" id="FungiDB:FMAN_07319"/>
<reference evidence="3" key="1">
    <citation type="journal article" date="2016" name="Genome Biol. Evol.">
        <title>Comparative 'omics' of the Fusarium fujikuroi species complex highlights differences in genetic potential and metabolite synthesis.</title>
        <authorList>
            <person name="Niehaus E.-M."/>
            <person name="Muensterkoetter M."/>
            <person name="Proctor R.H."/>
            <person name="Brown D.W."/>
            <person name="Sharon A."/>
            <person name="Idan Y."/>
            <person name="Oren-Young L."/>
            <person name="Sieber C.M."/>
            <person name="Novak O."/>
            <person name="Pencik A."/>
            <person name="Tarkowska D."/>
            <person name="Hromadova K."/>
            <person name="Freeman S."/>
            <person name="Maymon M."/>
            <person name="Elazar M."/>
            <person name="Youssef S.A."/>
            <person name="El-Shabrawy E.S.M."/>
            <person name="Shalaby A.B.A."/>
            <person name="Houterman P."/>
            <person name="Brock N.L."/>
            <person name="Burkhardt I."/>
            <person name="Tsavkelova E.A."/>
            <person name="Dickschat J.S."/>
            <person name="Galuszka P."/>
            <person name="Gueldener U."/>
            <person name="Tudzynski B."/>
        </authorList>
    </citation>
    <scope>NUCLEOTIDE SEQUENCE [LARGE SCALE GENOMIC DNA]</scope>
    <source>
        <strain evidence="3">MRC7560</strain>
    </source>
</reference>
<name>A0A1L7T8D9_FUSMA</name>
<comment type="caution">
    <text evidence="2">The sequence shown here is derived from an EMBL/GenBank/DDBJ whole genome shotgun (WGS) entry which is preliminary data.</text>
</comment>
<dbReference type="EMBL" id="FCQH01000005">
    <property type="protein sequence ID" value="CVK92423.1"/>
    <property type="molecule type" value="Genomic_DNA"/>
</dbReference>
<proteinExistence type="predicted"/>
<evidence type="ECO:0000256" key="1">
    <source>
        <dbReference type="SAM" id="MobiDB-lite"/>
    </source>
</evidence>
<organism evidence="2 3">
    <name type="scientific">Fusarium mangiferae</name>
    <name type="common">Mango malformation disease fungus</name>
    <dbReference type="NCBI Taxonomy" id="192010"/>
    <lineage>
        <taxon>Eukaryota</taxon>
        <taxon>Fungi</taxon>
        <taxon>Dikarya</taxon>
        <taxon>Ascomycota</taxon>
        <taxon>Pezizomycotina</taxon>
        <taxon>Sordariomycetes</taxon>
        <taxon>Hypocreomycetidae</taxon>
        <taxon>Hypocreales</taxon>
        <taxon>Nectriaceae</taxon>
        <taxon>Fusarium</taxon>
        <taxon>Fusarium fujikuroi species complex</taxon>
    </lineage>
</organism>
<gene>
    <name evidence="2" type="ORF">FMAN_07319</name>
</gene>
<evidence type="ECO:0000313" key="3">
    <source>
        <dbReference type="Proteomes" id="UP000184255"/>
    </source>
</evidence>
<evidence type="ECO:0000313" key="2">
    <source>
        <dbReference type="EMBL" id="CVK92423.1"/>
    </source>
</evidence>
<protein>
    <submittedName>
        <fullName evidence="2">Uncharacterized protein</fullName>
    </submittedName>
</protein>
<dbReference type="GeneID" id="65086580"/>
<dbReference type="RefSeq" id="XP_041681541.1">
    <property type="nucleotide sequence ID" value="XM_041830926.1"/>
</dbReference>
<sequence>MSTQNKYLKQQSPLNMSVFFSPFHLTPNPPSPPSPNMSSANPSSHESISYGSDAIGALIPELKRFHVTIEHADQGTGEAVVRRHYRGYRCLPDGQRNPKARAPGAIVKTLHHDRSVRRPPKPAARSSQIRYIDLTEVVDTKVKLDATMQDMFHHDRSVKLYSEAMEVEEARVDFVDLTEFKDGDDMKAFLDANLIRWTNRTEIIED</sequence>